<reference evidence="2 3" key="1">
    <citation type="submission" date="2018-05" db="EMBL/GenBank/DDBJ databases">
        <title>Whole genome sequencing of Paracoccus thiocyanatus SST.</title>
        <authorList>
            <person name="Ghosh W."/>
            <person name="Rameez M.J."/>
            <person name="Roy C."/>
        </authorList>
    </citation>
    <scope>NUCLEOTIDE SEQUENCE [LARGE SCALE GENOMIC DNA]</scope>
    <source>
        <strain evidence="2 3">SST</strain>
    </source>
</reference>
<comment type="caution">
    <text evidence="2">The sequence shown here is derived from an EMBL/GenBank/DDBJ whole genome shotgun (WGS) entry which is preliminary data.</text>
</comment>
<feature type="chain" id="PRO_5017833868" evidence="1">
    <location>
        <begin position="21"/>
        <end position="478"/>
    </location>
</feature>
<sequence length="478" mass="50488">MKQILIALACSTALAFPALAVDYADVLTPAKPGLPLAHPVIMQKAADLPFTSPDEGMVNPAYVPGLPGLPQGYTLADDFGRAPVKHDGVFIRQSRVEGDEVVIPAGGLVYMEDTWGGEVALRGEQLPVLGRKPVYIDYDMSIAVQENVTLPAGKSVAVGGTAFSYSATVGHETLANHTLQTGTVGGTDWDWAFGGPVLSDTETGWYGMRFAELYNQGQARSVSREAITFDWLSGVRMDRLLLAENTVFKGLADAGQSWQLGGGELAVTAVNEAAGTVTLELRQDGKTVAEKTLGPVVGDRLIEDTAARKALIFEHGDVVAFLSPWPEPFQDGKASLKVYDGAFSLAFGADYAADPRFAVYPLGCPTGHNFGFMLVNKQEIRIPAGGKAEGPEGYFRIAVNGIANGSVTDWHVEDRQGNRSLNLGGAGVGTIDLVLGQGRAAGQSMLKSLGRGLLARTYDAALRAETAALPEDAQAPAP</sequence>
<evidence type="ECO:0000313" key="2">
    <source>
        <dbReference type="EMBL" id="RDW11837.1"/>
    </source>
</evidence>
<proteinExistence type="predicted"/>
<keyword evidence="1" id="KW-0732">Signal</keyword>
<keyword evidence="3" id="KW-1185">Reference proteome</keyword>
<dbReference type="Proteomes" id="UP000256679">
    <property type="component" value="Unassembled WGS sequence"/>
</dbReference>
<dbReference type="AlphaFoldDB" id="A0A3D8P8R5"/>
<accession>A0A3D8P8R5</accession>
<dbReference type="EMBL" id="QFCQ01000175">
    <property type="protein sequence ID" value="RDW11837.1"/>
    <property type="molecule type" value="Genomic_DNA"/>
</dbReference>
<name>A0A3D8P8R5_9RHOB</name>
<evidence type="ECO:0000256" key="1">
    <source>
        <dbReference type="SAM" id="SignalP"/>
    </source>
</evidence>
<dbReference type="RefSeq" id="WP_115757353.1">
    <property type="nucleotide sequence ID" value="NZ_QFCQ01000175.1"/>
</dbReference>
<evidence type="ECO:0000313" key="3">
    <source>
        <dbReference type="Proteomes" id="UP000256679"/>
    </source>
</evidence>
<gene>
    <name evidence="2" type="ORF">DIE28_17135</name>
</gene>
<feature type="signal peptide" evidence="1">
    <location>
        <begin position="1"/>
        <end position="20"/>
    </location>
</feature>
<feature type="non-terminal residue" evidence="2">
    <location>
        <position position="478"/>
    </location>
</feature>
<protein>
    <submittedName>
        <fullName evidence="2">Uncharacterized protein</fullName>
    </submittedName>
</protein>
<organism evidence="2 3">
    <name type="scientific">Paracoccus thiocyanatus</name>
    <dbReference type="NCBI Taxonomy" id="34006"/>
    <lineage>
        <taxon>Bacteria</taxon>
        <taxon>Pseudomonadati</taxon>
        <taxon>Pseudomonadota</taxon>
        <taxon>Alphaproteobacteria</taxon>
        <taxon>Rhodobacterales</taxon>
        <taxon>Paracoccaceae</taxon>
        <taxon>Paracoccus</taxon>
    </lineage>
</organism>